<name>A0ABQ4EEA7_9ACTN</name>
<reference evidence="2 3" key="1">
    <citation type="submission" date="2021-01" db="EMBL/GenBank/DDBJ databases">
        <title>Whole genome shotgun sequence of Plantactinospora endophytica NBRC 110450.</title>
        <authorList>
            <person name="Komaki H."/>
            <person name="Tamura T."/>
        </authorList>
    </citation>
    <scope>NUCLEOTIDE SEQUENCE [LARGE SCALE GENOMIC DNA]</scope>
    <source>
        <strain evidence="2 3">NBRC 110450</strain>
    </source>
</reference>
<evidence type="ECO:0000313" key="2">
    <source>
        <dbReference type="EMBL" id="GIG93054.1"/>
    </source>
</evidence>
<dbReference type="EMBL" id="BONW01000050">
    <property type="protein sequence ID" value="GIG93054.1"/>
    <property type="molecule type" value="Genomic_DNA"/>
</dbReference>
<proteinExistence type="predicted"/>
<protein>
    <submittedName>
        <fullName evidence="2">Uncharacterized protein</fullName>
    </submittedName>
</protein>
<organism evidence="2 3">
    <name type="scientific">Plantactinospora endophytica</name>
    <dbReference type="NCBI Taxonomy" id="673535"/>
    <lineage>
        <taxon>Bacteria</taxon>
        <taxon>Bacillati</taxon>
        <taxon>Actinomycetota</taxon>
        <taxon>Actinomycetes</taxon>
        <taxon>Micromonosporales</taxon>
        <taxon>Micromonosporaceae</taxon>
        <taxon>Plantactinospora</taxon>
    </lineage>
</organism>
<evidence type="ECO:0000313" key="3">
    <source>
        <dbReference type="Proteomes" id="UP000646749"/>
    </source>
</evidence>
<feature type="compositionally biased region" description="Polar residues" evidence="1">
    <location>
        <begin position="78"/>
        <end position="92"/>
    </location>
</feature>
<keyword evidence="3" id="KW-1185">Reference proteome</keyword>
<sequence>MVRQRTTAGYDVHEGPPKSASSRRTVALDQHTVRGAAPAPASSNTSGVPHGPKPGRCATTAATCSLAPTGPPIHPATSHDTYTSLLPESQRTAAEATARLVLDGDNPARRESTSAVPQPGQEPAESAQQQSTAASTSRSYLCWWPSVTIVG</sequence>
<gene>
    <name evidence="2" type="ORF">Pen02_79900</name>
</gene>
<dbReference type="Proteomes" id="UP000646749">
    <property type="component" value="Unassembled WGS sequence"/>
</dbReference>
<comment type="caution">
    <text evidence="2">The sequence shown here is derived from an EMBL/GenBank/DDBJ whole genome shotgun (WGS) entry which is preliminary data.</text>
</comment>
<accession>A0ABQ4EEA7</accession>
<feature type="region of interest" description="Disordered" evidence="1">
    <location>
        <begin position="1"/>
        <end position="138"/>
    </location>
</feature>
<evidence type="ECO:0000256" key="1">
    <source>
        <dbReference type="SAM" id="MobiDB-lite"/>
    </source>
</evidence>
<feature type="compositionally biased region" description="Low complexity" evidence="1">
    <location>
        <begin position="121"/>
        <end position="137"/>
    </location>
</feature>